<accession>A0A852RY60</accession>
<reference evidence="2 3" key="1">
    <citation type="submission" date="2020-07" db="EMBL/GenBank/DDBJ databases">
        <title>Sequencing the genomes of 1000 actinobacteria strains.</title>
        <authorList>
            <person name="Klenk H.-P."/>
        </authorList>
    </citation>
    <scope>NUCLEOTIDE SEQUENCE [LARGE SCALE GENOMIC DNA]</scope>
    <source>
        <strain evidence="2 3">DSM 19082</strain>
    </source>
</reference>
<dbReference type="RefSeq" id="WP_179727780.1">
    <property type="nucleotide sequence ID" value="NZ_BAABEF010000001.1"/>
</dbReference>
<feature type="chain" id="PRO_5032663709" description="Ig-like domain repeat protein" evidence="1">
    <location>
        <begin position="32"/>
        <end position="338"/>
    </location>
</feature>
<keyword evidence="1" id="KW-0732">Signal</keyword>
<organism evidence="2 3">
    <name type="scientific">Nocardioides kongjuensis</name>
    <dbReference type="NCBI Taxonomy" id="349522"/>
    <lineage>
        <taxon>Bacteria</taxon>
        <taxon>Bacillati</taxon>
        <taxon>Actinomycetota</taxon>
        <taxon>Actinomycetes</taxon>
        <taxon>Propionibacteriales</taxon>
        <taxon>Nocardioidaceae</taxon>
        <taxon>Nocardioides</taxon>
    </lineage>
</organism>
<evidence type="ECO:0008006" key="4">
    <source>
        <dbReference type="Google" id="ProtNLM"/>
    </source>
</evidence>
<dbReference type="PROSITE" id="PS51318">
    <property type="entry name" value="TAT"/>
    <property type="match status" value="1"/>
</dbReference>
<comment type="caution">
    <text evidence="2">The sequence shown here is derived from an EMBL/GenBank/DDBJ whole genome shotgun (WGS) entry which is preliminary data.</text>
</comment>
<dbReference type="Proteomes" id="UP000582231">
    <property type="component" value="Unassembled WGS sequence"/>
</dbReference>
<evidence type="ECO:0000313" key="2">
    <source>
        <dbReference type="EMBL" id="NYD31492.1"/>
    </source>
</evidence>
<evidence type="ECO:0000256" key="1">
    <source>
        <dbReference type="SAM" id="SignalP"/>
    </source>
</evidence>
<dbReference type="AlphaFoldDB" id="A0A852RY60"/>
<name>A0A852RY60_9ACTN</name>
<feature type="signal peptide" evidence="1">
    <location>
        <begin position="1"/>
        <end position="31"/>
    </location>
</feature>
<dbReference type="EMBL" id="JACCBF010000001">
    <property type="protein sequence ID" value="NYD31492.1"/>
    <property type="molecule type" value="Genomic_DNA"/>
</dbReference>
<sequence>MTLARTRLLGAGLAAALASGTLLAASPTAHAAPVFISATTSQYHDTGQASSCTNNSPAIPGTPVVPVAENGAPTATSVSTTAVFTNGGDPSDVLTNTATLQASSSVKSTNGLPTSITTSLSGTAAATATKGTSTCNAYASAGLELDFDLTTTVPLWATLTVTKKGPGFIESYIYEDNAVPYQDVYGRNLDGTGTVTVYLPPGHYRGYVEGDVSKRTATTSTTAFSGTASITFAPVGSASKAPSGKASKYVALPGTRACATHNATATLTTKKKRIKQIEKVTFSVNGKKAATLKGKKLKKGKAVGLGLADNAAADITATVALKNGKTRTVDASYLACTS</sequence>
<dbReference type="InterPro" id="IPR006311">
    <property type="entry name" value="TAT_signal"/>
</dbReference>
<protein>
    <recommendedName>
        <fullName evidence="4">Ig-like domain repeat protein</fullName>
    </recommendedName>
</protein>
<evidence type="ECO:0000313" key="3">
    <source>
        <dbReference type="Proteomes" id="UP000582231"/>
    </source>
</evidence>
<proteinExistence type="predicted"/>
<gene>
    <name evidence="2" type="ORF">BJ958_003038</name>
</gene>
<keyword evidence="3" id="KW-1185">Reference proteome</keyword>